<name>J9CM09_9ZZZZ</name>
<dbReference type="AlphaFoldDB" id="J9CM09"/>
<sequence length="87" mass="9984">MWAWRLGLHCLATMCPSSRWTWICSGTSPNSFWHRVQNSFRSDKVVVSLMTATPSLSGMAFFWSLRPVCFFTSCWMHFSSAARLCPV</sequence>
<organism evidence="1">
    <name type="scientific">gut metagenome</name>
    <dbReference type="NCBI Taxonomy" id="749906"/>
    <lineage>
        <taxon>unclassified sequences</taxon>
        <taxon>metagenomes</taxon>
        <taxon>organismal metagenomes</taxon>
    </lineage>
</organism>
<protein>
    <submittedName>
        <fullName evidence="1">Uncharacterized protein</fullName>
    </submittedName>
</protein>
<comment type="caution">
    <text evidence="1">The sequence shown here is derived from an EMBL/GenBank/DDBJ whole genome shotgun (WGS) entry which is preliminary data.</text>
</comment>
<gene>
    <name evidence="1" type="ORF">EVA_10765</name>
</gene>
<accession>J9CM09</accession>
<proteinExistence type="predicted"/>
<reference evidence="1" key="1">
    <citation type="journal article" date="2012" name="PLoS ONE">
        <title>Gene sets for utilization of primary and secondary nutrition supplies in the distal gut of endangered iberian lynx.</title>
        <authorList>
            <person name="Alcaide M."/>
            <person name="Messina E."/>
            <person name="Richter M."/>
            <person name="Bargiela R."/>
            <person name="Peplies J."/>
            <person name="Huws S.A."/>
            <person name="Newbold C.J."/>
            <person name="Golyshin P.N."/>
            <person name="Simon M.A."/>
            <person name="Lopez G."/>
            <person name="Yakimov M.M."/>
            <person name="Ferrer M."/>
        </authorList>
    </citation>
    <scope>NUCLEOTIDE SEQUENCE</scope>
</reference>
<evidence type="ECO:0000313" key="1">
    <source>
        <dbReference type="EMBL" id="EJX01126.1"/>
    </source>
</evidence>
<dbReference type="EMBL" id="AMCI01003088">
    <property type="protein sequence ID" value="EJX01126.1"/>
    <property type="molecule type" value="Genomic_DNA"/>
</dbReference>